<evidence type="ECO:0000256" key="6">
    <source>
        <dbReference type="ARBA" id="ARBA00022807"/>
    </source>
</evidence>
<dbReference type="RefSeq" id="XP_024692766.1">
    <property type="nucleotide sequence ID" value="XM_024838850.1"/>
</dbReference>
<feature type="domain" description="DUF3645" evidence="10">
    <location>
        <begin position="2345"/>
        <end position="2377"/>
    </location>
</feature>
<feature type="compositionally biased region" description="Low complexity" evidence="8">
    <location>
        <begin position="3133"/>
        <end position="3142"/>
    </location>
</feature>
<feature type="domain" description="DUF3638" evidence="9">
    <location>
        <begin position="2003"/>
        <end position="2226"/>
    </location>
</feature>
<comment type="catalytic activity">
    <reaction evidence="1">
        <text>Thiol-dependent hydrolysis of ester, thioester, amide, peptide and isopeptide bonds formed by the C-terminal Gly of ubiquitin (a 76-residue protein attached to proteins as an intracellular targeting signal).</text>
        <dbReference type="EC" id="3.4.19.12"/>
    </reaction>
</comment>
<evidence type="ECO:0000256" key="3">
    <source>
        <dbReference type="ARBA" id="ARBA00022670"/>
    </source>
</evidence>
<evidence type="ECO:0000313" key="12">
    <source>
        <dbReference type="EMBL" id="PKY04172.1"/>
    </source>
</evidence>
<dbReference type="SUPFAM" id="SSF52540">
    <property type="entry name" value="P-loop containing nucleoside triphosphate hydrolases"/>
    <property type="match status" value="1"/>
</dbReference>
<accession>A0A2I1D2R4</accession>
<evidence type="ECO:0000256" key="7">
    <source>
        <dbReference type="SAM" id="Coils"/>
    </source>
</evidence>
<dbReference type="Pfam" id="PF20255">
    <property type="entry name" value="DUF6606"/>
    <property type="match status" value="1"/>
</dbReference>
<evidence type="ECO:0000313" key="13">
    <source>
        <dbReference type="Proteomes" id="UP000234254"/>
    </source>
</evidence>
<dbReference type="InterPro" id="IPR051346">
    <property type="entry name" value="OTU_Deubiquitinase"/>
</dbReference>
<feature type="coiled-coil region" evidence="7">
    <location>
        <begin position="568"/>
        <end position="603"/>
    </location>
</feature>
<dbReference type="EC" id="3.4.19.12" evidence="2"/>
<feature type="region of interest" description="Disordered" evidence="8">
    <location>
        <begin position="2484"/>
        <end position="2505"/>
    </location>
</feature>
<dbReference type="GO" id="GO:0004843">
    <property type="term" value="F:cysteine-type deubiquitinase activity"/>
    <property type="evidence" value="ECO:0007669"/>
    <property type="project" value="UniProtKB-EC"/>
</dbReference>
<gene>
    <name evidence="12" type="ORF">P168DRAFT_304492</name>
</gene>
<dbReference type="InterPro" id="IPR022105">
    <property type="entry name" value="DUF3645"/>
</dbReference>
<comment type="caution">
    <text evidence="12">The sequence shown here is derived from an EMBL/GenBank/DDBJ whole genome shotgun (WGS) entry which is preliminary data.</text>
</comment>
<dbReference type="EMBL" id="MSFM01000006">
    <property type="protein sequence ID" value="PKY04172.1"/>
    <property type="molecule type" value="Genomic_DNA"/>
</dbReference>
<keyword evidence="6" id="KW-0788">Thiol protease</keyword>
<keyword evidence="13" id="KW-1185">Reference proteome</keyword>
<keyword evidence="5" id="KW-0378">Hydrolase</keyword>
<dbReference type="Pfam" id="PF12340">
    <property type="entry name" value="DUF3638"/>
    <property type="match status" value="1"/>
</dbReference>
<dbReference type="PANTHER" id="PTHR13367">
    <property type="entry name" value="UBIQUITIN THIOESTERASE"/>
    <property type="match status" value="1"/>
</dbReference>
<evidence type="ECO:0000259" key="11">
    <source>
        <dbReference type="Pfam" id="PF20255"/>
    </source>
</evidence>
<dbReference type="Proteomes" id="UP000234254">
    <property type="component" value="Unassembled WGS sequence"/>
</dbReference>
<keyword evidence="4" id="KW-0833">Ubl conjugation pathway</keyword>
<evidence type="ECO:0000256" key="2">
    <source>
        <dbReference type="ARBA" id="ARBA00012759"/>
    </source>
</evidence>
<sequence>MASTFSVLEHVFNHIVLPPKLPGSQDDDIREVEKNLQFRMIIAIQQLRSQSTDDVAPTWRRVAAALKSGIVMDENEAVDEEAILGDFENLQPGQTILLYLKEQNAAILIRQTENDTVKFEAFEASPPSEVALAAKGALEWDFPTVAVSLPLSKFQDPYLQKSLANFLAMAGVEPLGEFAAKARKAGVEIAEERDTMDPALITEFLMTILEVNGSPDYPPLLRKRVKDDVCWENAKIPWRRCPFWLVLRVTVQRLLYLELGAELGMINYKFLMCFLLARLLLDSAEKLNPHLCHLLKAKLCRRLAKLETCKKNLTPFNLERYCHLYGYIAPFCQKAIDTAKHAINAQWSSFQENAQRRIPLLPFRAKEADFRLALPNSRPYFENLFANVQNRTRLLHHDTTPGPAILKNYINEDLEALITRHSEIAGLEVIIALTDHKFPTSQKDAEDLCLSISKQIETYLQSVGDSYDRNTEQMGTFMLNVFDLWVDLDECATDAYPLLYDYRLVFESKMLDVLLLSTPRDMERLRIIQKYLDERYELAGPSAMTVFTDPRPGCFADHYFETNDAEYLRELEADIESVSKKQRDGKEAELEALNNEWHDLTRKISSSSCTQRLADNGSHDIRGCSHCYYVRRRRRLKINVHEDLLPSESPDARARRRSVVFELDAPSAFSAYRTITWMIINKFCLPKGRSAMAGVKITPSKPEIMLCDYSPLARFNRREKPRSSLASTTKSYYDTHYKTTRLPAQPHDVLLPNPLKLGYYSSVCKIWARDLPERLSLAHHFHIVLPTGLPLSGLYSSSEFAADGPGPSSYQTISDITKCPPALTVHEFMAHHSLFSGTTRRWLSILAELGSSNMNFSLQDTMELFRHIVLQAGPQFRDDMLRAVHVILKDPEFCDRLIEQVDRHVEAISSNWREGYYMETILTLTLRVCSLGHERILAKADTLLAKIRNVTLAWLDLIQTLLCRRTFEQHAYYEEELNRIGLESYVKATLAMQEHMGDLKEMPTELMNMFVRDIKMTFSFEVLLHHAVEQHPESLEAAISTIWPEVTDDPRQYTPWSFLPQPHENWITAKVKATQNTMPQTVHYHLLQGYLLVGGKALGKLPPEMRDSEELNFLFGPERLLAFPSTMPGMEYVLGLNKDGYRIHLGRREQQLVIRAARSDVVFEYVPQHVFGHEANLDLSGSIVFDCVHWVNLQTQVIEARRKPVIWRGRASDWNIDLRASVGYRRTSYLVDPHSQLFNKVAHIFDNFESPLGLTVFQPLNTNLSVELKRMDLDFRVNRRRLLTCKRLSSEIDTDQDAGTFYGLRSMLVLRDTQIPSRRSILVTLGDIQFEQKGVHVFVRKANNGDYGRYIIDDVLGRLKCPPEPLLLYTKAQLHAYTSFVLPDPLTGRTGTEEALQCLQSGGCQPWEPLRPGGQALLATLTALTPRRSYYPKDLKTQQTVSWSPHLTTTIQHESFLSMVNRILNKSRRLAVFNLDPALSSTKPSPMTQSHPLQERAHWRRLIYERPGKLNKHLSPVPAKRYLGRNVREATERLLNVREVATLLHEKPGLINTPDDLGGILEKWPVIGGYESIFLPSSLEECLNINIGERWGALVNFCRCTPPQGESFIMFFVGLIAFRSDADMGLIRSLISFFLMKELRALLYPCGQSFVGFKRDEELDVSALAAVVRPCCRPYEEIPLPKKKRNDPEALRIAESQRDDHNKACGDITDDFVQFIIDQWPCQSPHVDEYSGSLLDKSKALEAVLPEWRRIDDNTGFQYHMELVESVHNRRWTKKTGTPEPPRPEAQLYEPVKANTYSLPRSGTELVQREYKFELYNRPSKRARSFSFQLDGLCADMNHLTVSYKQPTPEIDELEAVVDSLAGSNSSVRSLYSQDLKKSIMALRTIRPGPESGVRGYDNLDREIADARYMVNQSHERICASFTHNDDRYHWLQQGMLWPCTTSVAVLEQLRSTHRHNYGQNMKEALVLYAQAIGDLQRLLRINDALKRKDNRKLAQEQNSSSHINWEPIRFPDWLLLEIDSNICIREDQVDVALEMICPSSGSNTALQMNMGQGKTSVIMAMLACVFANGSMLSRFIVPRSLLTQTVEILQSRLGGLVGKEISHVPFSRRTPISPGLLQEYRQMHEDMLRSSGIVLDIPEHVLSFGLSGLQGVSDSKITQATEMVATSRWMSEVCRDVLDECDFTLAVRIQLIYPSGSQLSVDGHPRRWEVVETILTLVVDHLRDLSRNFPHSVDVVERAGTGFPMAYFLRKDVEHALIGRLVDDVCSGRLFLVPIHDCTNEEKQMIRDFISKEAVTKSVSDRVAQLFPGTLYARKVVYLLRGLFVHGILLLCLKKRWNVQYGLHHGRDPIAVPFRAKGVPSDQAEWGHPDVAILFTCLAFYYEGLTEAQLGQSLQWILKSDDPATEYDRWTQASTTLPEALRHWNIINVDDSAQVTEIWRHLRFTVVVINHFLNNFVFPVHAKQFNIKLQTSGWDIPLLSLDEEEQPQGPRPNRPGLTTGFSGTNDNRRLLPLTIEQQDLPGLSHTNAEVLTYLLQERNRRYMLAVKGNGKRMSETDLIGLLARINIRILIDAGAFVLEMDNRQFVETWLKHDNEAQAAVFFGEHEKPWVLYRNKRAPIPLLATPFAENLEGCLVYLDEAHTRGTDLKLPVCAEGALTLGLNQTKDHTVQDLDPKMLTFVAAMRLRQLGTTQSVVFLAPPEVHQSILDTCDKEPNDQIDSSHVITWLLDQTCRNLEELQPLYFAQGINFCRRTQASRTNNKFLTDSHHRKNYLDVLQLPEQQTLEELYQPKIVREGDTEGPIPTDGSVHWKIKGFLQKLAEGQRHADSIFRISTSMLEEVEQEREVAFEIEEERQVQRPPSFQPFSFPGLDQNILDFVHTGSLQGQRGYVMASRFLESTELGRKYKIRGSAFLAHLFVSWEFTKTVKKHRTEKMDNMIRPVNWILWSPRTNTALVIIPEEAEAVIPILREANSNENNNDPIVHLILYAAPVTKRMLHFSHLKYFALPGLPLKWEPPAWLPIEIGLLAGRLYFHYADYQPIMNHLSLNTMKSINWTSMLSWKDSTAEARSTPAHSSLLARSTLAFLHEWLSVRRSGQDISQTPMGYICQGWPLREDHPFFRSTRPISNGVGTSSSSSSSSSSILHRRGRHHSAPGNHAGDDDDDDDDEEYDSVDGDEDDDATMITSDEEDVGKENRPVVIDSDSESVTFVSQKSRS</sequence>
<reference evidence="12" key="1">
    <citation type="submission" date="2016-12" db="EMBL/GenBank/DDBJ databases">
        <title>The genomes of Aspergillus section Nigri reveals drivers in fungal speciation.</title>
        <authorList>
            <consortium name="DOE Joint Genome Institute"/>
            <person name="Vesth T.C."/>
            <person name="Nybo J."/>
            <person name="Theobald S."/>
            <person name="Brandl J."/>
            <person name="Frisvad J.C."/>
            <person name="Nielsen K.F."/>
            <person name="Lyhne E.K."/>
            <person name="Kogle M.E."/>
            <person name="Kuo A."/>
            <person name="Riley R."/>
            <person name="Clum A."/>
            <person name="Nolan M."/>
            <person name="Lipzen A."/>
            <person name="Salamov A."/>
            <person name="Henrissat B."/>
            <person name="Wiebenga A."/>
            <person name="De vries R.P."/>
            <person name="Grigoriev I.V."/>
            <person name="Mortensen U.H."/>
            <person name="Andersen M.R."/>
            <person name="Baker S.E."/>
        </authorList>
    </citation>
    <scope>NUCLEOTIDE SEQUENCE</scope>
    <source>
        <strain evidence="12">IBT 28561</strain>
    </source>
</reference>
<evidence type="ECO:0000256" key="5">
    <source>
        <dbReference type="ARBA" id="ARBA00022801"/>
    </source>
</evidence>
<proteinExistence type="predicted"/>
<dbReference type="VEuPathDB" id="FungiDB:P168DRAFT_304492"/>
<evidence type="ECO:0000256" key="4">
    <source>
        <dbReference type="ARBA" id="ARBA00022786"/>
    </source>
</evidence>
<feature type="compositionally biased region" description="Polar residues" evidence="8">
    <location>
        <begin position="3205"/>
        <end position="3216"/>
    </location>
</feature>
<name>A0A2I1D2R4_ASPC2</name>
<dbReference type="GO" id="GO:0006508">
    <property type="term" value="P:proteolysis"/>
    <property type="evidence" value="ECO:0007669"/>
    <property type="project" value="UniProtKB-KW"/>
</dbReference>
<organism evidence="12 13">
    <name type="scientific">Aspergillus campestris (strain IBT 28561)</name>
    <dbReference type="NCBI Taxonomy" id="1392248"/>
    <lineage>
        <taxon>Eukaryota</taxon>
        <taxon>Fungi</taxon>
        <taxon>Dikarya</taxon>
        <taxon>Ascomycota</taxon>
        <taxon>Pezizomycotina</taxon>
        <taxon>Eurotiomycetes</taxon>
        <taxon>Eurotiomycetidae</taxon>
        <taxon>Eurotiales</taxon>
        <taxon>Aspergillaceae</taxon>
        <taxon>Aspergillus</taxon>
        <taxon>Aspergillus subgen. Circumdati</taxon>
    </lineage>
</organism>
<dbReference type="GeneID" id="36546374"/>
<dbReference type="Pfam" id="PF12359">
    <property type="entry name" value="DUF3645"/>
    <property type="match status" value="1"/>
</dbReference>
<evidence type="ECO:0000259" key="10">
    <source>
        <dbReference type="Pfam" id="PF12359"/>
    </source>
</evidence>
<feature type="domain" description="DUF6606" evidence="11">
    <location>
        <begin position="11"/>
        <end position="280"/>
    </location>
</feature>
<dbReference type="InterPro" id="IPR022099">
    <property type="entry name" value="DUF3638"/>
</dbReference>
<protein>
    <recommendedName>
        <fullName evidence="2">ubiquitinyl hydrolase 1</fullName>
        <ecNumber evidence="2">3.4.19.12</ecNumber>
    </recommendedName>
</protein>
<dbReference type="InterPro" id="IPR027417">
    <property type="entry name" value="P-loop_NTPase"/>
</dbReference>
<evidence type="ECO:0000259" key="9">
    <source>
        <dbReference type="Pfam" id="PF12340"/>
    </source>
</evidence>
<dbReference type="InterPro" id="IPR046541">
    <property type="entry name" value="DUF6606"/>
</dbReference>
<keyword evidence="7" id="KW-0175">Coiled coil</keyword>
<dbReference type="OrthoDB" id="3182339at2759"/>
<evidence type="ECO:0000256" key="1">
    <source>
        <dbReference type="ARBA" id="ARBA00000707"/>
    </source>
</evidence>
<feature type="compositionally biased region" description="Acidic residues" evidence="8">
    <location>
        <begin position="3160"/>
        <end position="3191"/>
    </location>
</feature>
<feature type="region of interest" description="Disordered" evidence="8">
    <location>
        <begin position="3122"/>
        <end position="3216"/>
    </location>
</feature>
<keyword evidence="3" id="KW-0645">Protease</keyword>
<evidence type="ECO:0000256" key="8">
    <source>
        <dbReference type="SAM" id="MobiDB-lite"/>
    </source>
</evidence>
<dbReference type="PANTHER" id="PTHR13367:SF33">
    <property type="entry name" value="P-LOOP CONTAINING NUCLEOSIDE TRIPHOSPHATE HYDROLASE PROTEIN"/>
    <property type="match status" value="1"/>
</dbReference>